<keyword evidence="2" id="KW-0963">Cytoplasm</keyword>
<sequence>MGVAVVRRHLPQQEVVLLGRVDGREVAGRAAVAPAPGVLLGAAPRLLDPVAADDLVVVAVELEDVVAVERVLHVLRGARASRRARAVAGVAARAAVADGAGAAHLAARQPVVDGAAVDAAAVLEPKRDDERDEPERVEERHVVGQILGDAAQRRRREARLAAALVGGTCSITLFRPLGLRGSAQRRRATTPRQPRRTMAAHFASPALGPDALKSAHSRLDKLKICGECQGLGMVKQTDGGKGALHIVRDVNCSKCRGEGMIFVGPPAEREAFYAEANRKPSTEGLAAAVSLKDEGDALAKSGDWAKAAAKYSEARGLDRCYLPALANRALCHLKLADFGKCVADCSYVIATADKGSALRLKAHLRRATASVARGERADMGVALDDLATLLRAQPGHPAAKKLLEEAQTKEAAFLAAEKEALLVRRAMSSHCRRKRSQPMRSPFHLLVVMSTLAHSFAPAQHPPPRRAAPRRAVEPTLGVDFGLRRTGVCVGRGYASRPLEVVENCGNLTAHAAAIVALALREGATAFVVGLPLDRDGSETEQSGAGQE</sequence>
<dbReference type="OrthoDB" id="430851at2759"/>
<dbReference type="GO" id="GO:0005829">
    <property type="term" value="C:cytosol"/>
    <property type="evidence" value="ECO:0007669"/>
    <property type="project" value="TreeGrafter"/>
</dbReference>
<dbReference type="SUPFAM" id="SSF48452">
    <property type="entry name" value="TPR-like"/>
    <property type="match status" value="1"/>
</dbReference>
<dbReference type="InterPro" id="IPR051982">
    <property type="entry name" value="CiliaryAsmbly_MitoImport"/>
</dbReference>
<keyword evidence="6" id="KW-1185">Reference proteome</keyword>
<dbReference type="Gene3D" id="1.25.40.10">
    <property type="entry name" value="Tetratricopeptide repeat domain"/>
    <property type="match status" value="1"/>
</dbReference>
<dbReference type="SUPFAM" id="SSF53098">
    <property type="entry name" value="Ribonuclease H-like"/>
    <property type="match status" value="1"/>
</dbReference>
<evidence type="ECO:0000256" key="2">
    <source>
        <dbReference type="ARBA" id="ARBA00022490"/>
    </source>
</evidence>
<dbReference type="InParanoid" id="F0YLK5"/>
<dbReference type="GO" id="GO:0006364">
    <property type="term" value="P:rRNA processing"/>
    <property type="evidence" value="ECO:0007669"/>
    <property type="project" value="InterPro"/>
</dbReference>
<dbReference type="eggNOG" id="KOG1124">
    <property type="taxonomic scope" value="Eukaryota"/>
</dbReference>
<gene>
    <name evidence="5" type="ORF">AURANDRAFT_67554</name>
</gene>
<dbReference type="AlphaFoldDB" id="F0YLK5"/>
<organism evidence="6">
    <name type="scientific">Aureococcus anophagefferens</name>
    <name type="common">Harmful bloom alga</name>
    <dbReference type="NCBI Taxonomy" id="44056"/>
    <lineage>
        <taxon>Eukaryota</taxon>
        <taxon>Sar</taxon>
        <taxon>Stramenopiles</taxon>
        <taxon>Ochrophyta</taxon>
        <taxon>Pelagophyceae</taxon>
        <taxon>Pelagomonadales</taxon>
        <taxon>Pelagomonadaceae</taxon>
        <taxon>Aureococcus</taxon>
    </lineage>
</organism>
<dbReference type="GO" id="GO:0006626">
    <property type="term" value="P:protein targeting to mitochondrion"/>
    <property type="evidence" value="ECO:0007669"/>
    <property type="project" value="TreeGrafter"/>
</dbReference>
<evidence type="ECO:0000256" key="4">
    <source>
        <dbReference type="ARBA" id="ARBA00022803"/>
    </source>
</evidence>
<evidence type="ECO:0000313" key="6">
    <source>
        <dbReference type="Proteomes" id="UP000002729"/>
    </source>
</evidence>
<dbReference type="Pfam" id="PF03652">
    <property type="entry name" value="RuvX"/>
    <property type="match status" value="1"/>
</dbReference>
<dbReference type="GeneID" id="20226302"/>
<dbReference type="KEGG" id="aaf:AURANDRAFT_67554"/>
<evidence type="ECO:0000313" key="5">
    <source>
        <dbReference type="EMBL" id="EGB03993.1"/>
    </source>
</evidence>
<dbReference type="EMBL" id="GL833157">
    <property type="protein sequence ID" value="EGB03993.1"/>
    <property type="molecule type" value="Genomic_DNA"/>
</dbReference>
<dbReference type="InterPro" id="IPR005227">
    <property type="entry name" value="YqgF"/>
</dbReference>
<dbReference type="InterPro" id="IPR011990">
    <property type="entry name" value="TPR-like_helical_dom_sf"/>
</dbReference>
<dbReference type="InterPro" id="IPR012337">
    <property type="entry name" value="RNaseH-like_sf"/>
</dbReference>
<accession>F0YLK5</accession>
<proteinExistence type="predicted"/>
<dbReference type="PANTHER" id="PTHR45984">
    <property type="entry name" value="RNA (RNA) POLYMERASE II ASSOCIATED PROTEIN HOMOLOG"/>
    <property type="match status" value="1"/>
</dbReference>
<dbReference type="GO" id="GO:0031072">
    <property type="term" value="F:heat shock protein binding"/>
    <property type="evidence" value="ECO:0007669"/>
    <property type="project" value="TreeGrafter"/>
</dbReference>
<evidence type="ECO:0008006" key="7">
    <source>
        <dbReference type="Google" id="ProtNLM"/>
    </source>
</evidence>
<comment type="subcellular location">
    <subcellularLocation>
        <location evidence="1">Cytoplasm</location>
    </subcellularLocation>
</comment>
<dbReference type="RefSeq" id="XP_009041271.1">
    <property type="nucleotide sequence ID" value="XM_009043023.1"/>
</dbReference>
<dbReference type="PANTHER" id="PTHR45984:SF1">
    <property type="entry name" value="SPAG1 AXONEMAL DYNEIN ASSEMBLY FACTOR"/>
    <property type="match status" value="1"/>
</dbReference>
<name>F0YLK5_AURAN</name>
<keyword evidence="4" id="KW-0802">TPR repeat</keyword>
<keyword evidence="3" id="KW-0677">Repeat</keyword>
<dbReference type="Proteomes" id="UP000002729">
    <property type="component" value="Unassembled WGS sequence"/>
</dbReference>
<evidence type="ECO:0000256" key="1">
    <source>
        <dbReference type="ARBA" id="ARBA00004496"/>
    </source>
</evidence>
<protein>
    <recommendedName>
        <fullName evidence="7">YqgF/RNase H-like domain-containing protein</fullName>
    </recommendedName>
</protein>
<dbReference type="InterPro" id="IPR037027">
    <property type="entry name" value="YqgF/RNaseH-like_dom_sf"/>
</dbReference>
<dbReference type="Gene3D" id="3.30.420.140">
    <property type="entry name" value="YqgF/RNase H-like domain"/>
    <property type="match status" value="1"/>
</dbReference>
<evidence type="ECO:0000256" key="3">
    <source>
        <dbReference type="ARBA" id="ARBA00022737"/>
    </source>
</evidence>
<reference evidence="5 6" key="1">
    <citation type="journal article" date="2011" name="Proc. Natl. Acad. Sci. U.S.A.">
        <title>Niche of harmful alga Aureococcus anophagefferens revealed through ecogenomics.</title>
        <authorList>
            <person name="Gobler C.J."/>
            <person name="Berry D.L."/>
            <person name="Dyhrman S.T."/>
            <person name="Wilhelm S.W."/>
            <person name="Salamov A."/>
            <person name="Lobanov A.V."/>
            <person name="Zhang Y."/>
            <person name="Collier J.L."/>
            <person name="Wurch L.L."/>
            <person name="Kustka A.B."/>
            <person name="Dill B.D."/>
            <person name="Shah M."/>
            <person name="VerBerkmoes N.C."/>
            <person name="Kuo A."/>
            <person name="Terry A."/>
            <person name="Pangilinan J."/>
            <person name="Lindquist E.A."/>
            <person name="Lucas S."/>
            <person name="Paulsen I.T."/>
            <person name="Hattenrath-Lehmann T.K."/>
            <person name="Talmage S.C."/>
            <person name="Walker E.A."/>
            <person name="Koch F."/>
            <person name="Burson A.M."/>
            <person name="Marcoval M.A."/>
            <person name="Tang Y.Z."/>
            <person name="Lecleir G.R."/>
            <person name="Coyne K.J."/>
            <person name="Berg G.M."/>
            <person name="Bertrand E.M."/>
            <person name="Saito M.A."/>
            <person name="Gladyshev V.N."/>
            <person name="Grigoriev I.V."/>
        </authorList>
    </citation>
    <scope>NUCLEOTIDE SEQUENCE [LARGE SCALE GENOMIC DNA]</scope>
    <source>
        <strain evidence="6">CCMP 1984</strain>
    </source>
</reference>
<dbReference type="GO" id="GO:0005739">
    <property type="term" value="C:mitochondrion"/>
    <property type="evidence" value="ECO:0007669"/>
    <property type="project" value="TreeGrafter"/>
</dbReference>